<dbReference type="Pfam" id="PF03004">
    <property type="entry name" value="Transposase_24"/>
    <property type="match status" value="1"/>
</dbReference>
<organism evidence="2 3">
    <name type="scientific">Coptis chinensis</name>
    <dbReference type="NCBI Taxonomy" id="261450"/>
    <lineage>
        <taxon>Eukaryota</taxon>
        <taxon>Viridiplantae</taxon>
        <taxon>Streptophyta</taxon>
        <taxon>Embryophyta</taxon>
        <taxon>Tracheophyta</taxon>
        <taxon>Spermatophyta</taxon>
        <taxon>Magnoliopsida</taxon>
        <taxon>Ranunculales</taxon>
        <taxon>Ranunculaceae</taxon>
        <taxon>Coptidoideae</taxon>
        <taxon>Coptis</taxon>
    </lineage>
</organism>
<dbReference type="Proteomes" id="UP000631114">
    <property type="component" value="Unassembled WGS sequence"/>
</dbReference>
<gene>
    <name evidence="2" type="ORF">IFM89_015446</name>
</gene>
<reference evidence="2 3" key="1">
    <citation type="submission" date="2020-10" db="EMBL/GenBank/DDBJ databases">
        <title>The Coptis chinensis genome and diversification of protoberbering-type alkaloids.</title>
        <authorList>
            <person name="Wang B."/>
            <person name="Shu S."/>
            <person name="Song C."/>
            <person name="Liu Y."/>
        </authorList>
    </citation>
    <scope>NUCLEOTIDE SEQUENCE [LARGE SCALE GENOMIC DNA]</scope>
    <source>
        <strain evidence="2">HL-2020</strain>
        <tissue evidence="2">Leaf</tissue>
    </source>
</reference>
<dbReference type="PANTHER" id="PTHR33144:SF52">
    <property type="match status" value="1"/>
</dbReference>
<keyword evidence="3" id="KW-1185">Reference proteome</keyword>
<evidence type="ECO:0000313" key="2">
    <source>
        <dbReference type="EMBL" id="KAF9624892.1"/>
    </source>
</evidence>
<dbReference type="AlphaFoldDB" id="A0A835MCS8"/>
<dbReference type="OrthoDB" id="1745817at2759"/>
<name>A0A835MCS8_9MAGN</name>
<sequence length="267" mass="30731">MGATNSGYGIPLRSHGNLMRPRRSPLWVQFPGTNPEAKRVNGKGTFIPAIPHMEERLSHRPPQLSPEEWVQLVEFWDTPEHQAVSKRNRANCAKQIVKHTAGRISFPQFAEIMSEKAGAPPSLGDLSMRSHISLKMHDALDDQLRDYIVCMSLILGSDASRVAWMCEVEGTRCNTNLLLWLPVIFGQSRERLGNQVAEMQRVVQEKEEERQHDIEEIRRQAQEKDEQRQREIDEMKRQFDARDADIDARLMQKLFEMITTCSLPFSN</sequence>
<dbReference type="InterPro" id="IPR004252">
    <property type="entry name" value="Probable_transposase_24"/>
</dbReference>
<feature type="coiled-coil region" evidence="1">
    <location>
        <begin position="189"/>
        <end position="238"/>
    </location>
</feature>
<accession>A0A835MCS8</accession>
<evidence type="ECO:0000256" key="1">
    <source>
        <dbReference type="SAM" id="Coils"/>
    </source>
</evidence>
<keyword evidence="1" id="KW-0175">Coiled coil</keyword>
<comment type="caution">
    <text evidence="2">The sequence shown here is derived from an EMBL/GenBank/DDBJ whole genome shotgun (WGS) entry which is preliminary data.</text>
</comment>
<protein>
    <submittedName>
        <fullName evidence="2">Uncharacterized protein</fullName>
    </submittedName>
</protein>
<proteinExistence type="predicted"/>
<dbReference type="EMBL" id="JADFTS010000001">
    <property type="protein sequence ID" value="KAF9624892.1"/>
    <property type="molecule type" value="Genomic_DNA"/>
</dbReference>
<dbReference type="PANTHER" id="PTHR33144">
    <property type="entry name" value="OS10G0409366 PROTEIN-RELATED"/>
    <property type="match status" value="1"/>
</dbReference>
<evidence type="ECO:0000313" key="3">
    <source>
        <dbReference type="Proteomes" id="UP000631114"/>
    </source>
</evidence>